<keyword evidence="7 8" id="KW-0472">Membrane</keyword>
<keyword evidence="4" id="KW-1003">Cell membrane</keyword>
<evidence type="ECO:0000256" key="2">
    <source>
        <dbReference type="ARBA" id="ARBA00007935"/>
    </source>
</evidence>
<feature type="transmembrane region" description="Helical" evidence="8">
    <location>
        <begin position="124"/>
        <end position="142"/>
    </location>
</feature>
<feature type="transmembrane region" description="Helical" evidence="8">
    <location>
        <begin position="281"/>
        <end position="301"/>
    </location>
</feature>
<comment type="subcellular location">
    <subcellularLocation>
        <location evidence="1">Cell membrane</location>
        <topology evidence="1">Multi-pass membrane protein</topology>
    </subcellularLocation>
</comment>
<dbReference type="RefSeq" id="WP_142854849.1">
    <property type="nucleotide sequence ID" value="NZ_FXWW01000010.1"/>
</dbReference>
<dbReference type="Gene3D" id="1.10.3470.10">
    <property type="entry name" value="ABC transporter involved in vitamin B12 uptake, BtuC"/>
    <property type="match status" value="1"/>
</dbReference>
<accession>A0A545SLC2</accession>
<evidence type="ECO:0000313" key="10">
    <source>
        <dbReference type="Proteomes" id="UP000315816"/>
    </source>
</evidence>
<name>A0A545SLC2_9RHOB</name>
<dbReference type="EMBL" id="VICH01000016">
    <property type="protein sequence ID" value="TQV65768.1"/>
    <property type="molecule type" value="Genomic_DNA"/>
</dbReference>
<dbReference type="PANTHER" id="PTHR30472">
    <property type="entry name" value="FERRIC ENTEROBACTIN TRANSPORT SYSTEM PERMEASE PROTEIN"/>
    <property type="match status" value="1"/>
</dbReference>
<feature type="transmembrane region" description="Helical" evidence="8">
    <location>
        <begin position="69"/>
        <end position="86"/>
    </location>
</feature>
<evidence type="ECO:0000256" key="8">
    <source>
        <dbReference type="SAM" id="Phobius"/>
    </source>
</evidence>
<dbReference type="Pfam" id="PF01032">
    <property type="entry name" value="FecCD"/>
    <property type="match status" value="1"/>
</dbReference>
<organism evidence="9 10">
    <name type="scientific">Aliiroseovarius halocynthiae</name>
    <dbReference type="NCBI Taxonomy" id="985055"/>
    <lineage>
        <taxon>Bacteria</taxon>
        <taxon>Pseudomonadati</taxon>
        <taxon>Pseudomonadota</taxon>
        <taxon>Alphaproteobacteria</taxon>
        <taxon>Rhodobacterales</taxon>
        <taxon>Paracoccaceae</taxon>
        <taxon>Aliiroseovarius</taxon>
    </lineage>
</organism>
<evidence type="ECO:0000256" key="5">
    <source>
        <dbReference type="ARBA" id="ARBA00022692"/>
    </source>
</evidence>
<feature type="transmembrane region" description="Helical" evidence="8">
    <location>
        <begin position="98"/>
        <end position="117"/>
    </location>
</feature>
<comment type="caution">
    <text evidence="9">The sequence shown here is derived from an EMBL/GenBank/DDBJ whole genome shotgun (WGS) entry which is preliminary data.</text>
</comment>
<dbReference type="PANTHER" id="PTHR30472:SF25">
    <property type="entry name" value="ABC TRANSPORTER PERMEASE PROTEIN MJ0876-RELATED"/>
    <property type="match status" value="1"/>
</dbReference>
<feature type="transmembrane region" description="Helical" evidence="8">
    <location>
        <begin position="313"/>
        <end position="331"/>
    </location>
</feature>
<evidence type="ECO:0000256" key="6">
    <source>
        <dbReference type="ARBA" id="ARBA00022989"/>
    </source>
</evidence>
<evidence type="ECO:0000256" key="3">
    <source>
        <dbReference type="ARBA" id="ARBA00022448"/>
    </source>
</evidence>
<dbReference type="GO" id="GO:0033214">
    <property type="term" value="P:siderophore-iron import into cell"/>
    <property type="evidence" value="ECO:0007669"/>
    <property type="project" value="TreeGrafter"/>
</dbReference>
<feature type="transmembrane region" description="Helical" evidence="8">
    <location>
        <begin position="195"/>
        <end position="219"/>
    </location>
</feature>
<dbReference type="OrthoDB" id="9811975at2"/>
<dbReference type="InterPro" id="IPR000522">
    <property type="entry name" value="ABC_transptr_permease_BtuC"/>
</dbReference>
<gene>
    <name evidence="9" type="ORF">FIL88_15830</name>
</gene>
<keyword evidence="5 8" id="KW-0812">Transmembrane</keyword>
<dbReference type="AlphaFoldDB" id="A0A545SLC2"/>
<reference evidence="9 10" key="1">
    <citation type="submission" date="2019-06" db="EMBL/GenBank/DDBJ databases">
        <title>A novel species of marine bacteria.</title>
        <authorList>
            <person name="Wang Y."/>
        </authorList>
    </citation>
    <scope>NUCLEOTIDE SEQUENCE [LARGE SCALE GENOMIC DNA]</scope>
    <source>
        <strain evidence="9 10">MA1-10</strain>
    </source>
</reference>
<protein>
    <submittedName>
        <fullName evidence="9">Iron ABC transporter permease</fullName>
    </submittedName>
</protein>
<proteinExistence type="inferred from homology"/>
<evidence type="ECO:0000256" key="4">
    <source>
        <dbReference type="ARBA" id="ARBA00022475"/>
    </source>
</evidence>
<dbReference type="GO" id="GO:0022857">
    <property type="term" value="F:transmembrane transporter activity"/>
    <property type="evidence" value="ECO:0007669"/>
    <property type="project" value="InterPro"/>
</dbReference>
<keyword evidence="3" id="KW-0813">Transport</keyword>
<feature type="transmembrane region" description="Helical" evidence="8">
    <location>
        <begin position="12"/>
        <end position="33"/>
    </location>
</feature>
<sequence length="339" mass="34996">MSAENVVRAGGVPVALLISLLAAIALAGVGASLSIGAVGTSFTDALGYLWHDDGSNAAFSVRELRLPRVLCALGVGAALALSGALIQTVTRNPLGDPGLTGVSGGAAFGVALCLTLLSQSAGAIVLSGIAGGFLAATLTFLIAGRPNLQPSRLILAGVAVSIFFIAATSAVMILSRSSMQTLYYWMIGGFINRDWVEWVMFWPWAVAGTIAAFALSPALRMLTFEDSMAASMGLNATRWRLVAGSVSVILAASAVAVAGPIAFVGFVAPHLARLCLGARHAVMWLWLCVSTLFGMAVVIWADTIARAFFSGRAPAGVIITIIGGIAFLVLMRSARRFKG</sequence>
<dbReference type="SUPFAM" id="SSF81345">
    <property type="entry name" value="ABC transporter involved in vitamin B12 uptake, BtuC"/>
    <property type="match status" value="1"/>
</dbReference>
<feature type="transmembrane region" description="Helical" evidence="8">
    <location>
        <begin position="154"/>
        <end position="174"/>
    </location>
</feature>
<evidence type="ECO:0000256" key="1">
    <source>
        <dbReference type="ARBA" id="ARBA00004651"/>
    </source>
</evidence>
<dbReference type="InterPro" id="IPR037294">
    <property type="entry name" value="ABC_BtuC-like"/>
</dbReference>
<dbReference type="CDD" id="cd06550">
    <property type="entry name" value="TM_ABC_iron-siderophores_like"/>
    <property type="match status" value="1"/>
</dbReference>
<feature type="transmembrane region" description="Helical" evidence="8">
    <location>
        <begin position="239"/>
        <end position="269"/>
    </location>
</feature>
<dbReference type="Proteomes" id="UP000315816">
    <property type="component" value="Unassembled WGS sequence"/>
</dbReference>
<evidence type="ECO:0000256" key="7">
    <source>
        <dbReference type="ARBA" id="ARBA00023136"/>
    </source>
</evidence>
<keyword evidence="10" id="KW-1185">Reference proteome</keyword>
<comment type="similarity">
    <text evidence="2">Belongs to the binding-protein-dependent transport system permease family. FecCD subfamily.</text>
</comment>
<dbReference type="GO" id="GO:0005886">
    <property type="term" value="C:plasma membrane"/>
    <property type="evidence" value="ECO:0007669"/>
    <property type="project" value="UniProtKB-SubCell"/>
</dbReference>
<keyword evidence="6 8" id="KW-1133">Transmembrane helix</keyword>
<evidence type="ECO:0000313" key="9">
    <source>
        <dbReference type="EMBL" id="TQV65768.1"/>
    </source>
</evidence>